<keyword evidence="5" id="KW-1185">Reference proteome</keyword>
<dbReference type="GO" id="GO:0005654">
    <property type="term" value="C:nucleoplasm"/>
    <property type="evidence" value="ECO:0007669"/>
    <property type="project" value="TreeGrafter"/>
</dbReference>
<feature type="compositionally biased region" description="Polar residues" evidence="3">
    <location>
        <begin position="97"/>
        <end position="110"/>
    </location>
</feature>
<feature type="region of interest" description="Disordered" evidence="3">
    <location>
        <begin position="97"/>
        <end position="117"/>
    </location>
</feature>
<dbReference type="InterPro" id="IPR033482">
    <property type="entry name" value="EMSY"/>
</dbReference>
<dbReference type="RefSeq" id="XP_036367348.1">
    <property type="nucleotide sequence ID" value="XM_036511455.1"/>
</dbReference>
<feature type="compositionally biased region" description="Low complexity" evidence="3">
    <location>
        <begin position="138"/>
        <end position="158"/>
    </location>
</feature>
<dbReference type="PANTHER" id="PTHR16500:SF3">
    <property type="entry name" value="BRCA2-INTERACTING TRANSCRIPTIONAL REPRESSOR EMSY"/>
    <property type="match status" value="1"/>
</dbReference>
<keyword evidence="1 2" id="KW-0103">Bromodomain</keyword>
<dbReference type="Pfam" id="PF00439">
    <property type="entry name" value="Bromodomain"/>
    <property type="match status" value="1"/>
</dbReference>
<evidence type="ECO:0000313" key="6">
    <source>
        <dbReference type="RefSeq" id="XP_036367348.1"/>
    </source>
</evidence>
<dbReference type="GO" id="GO:0006355">
    <property type="term" value="P:regulation of DNA-templated transcription"/>
    <property type="evidence" value="ECO:0007669"/>
    <property type="project" value="InterPro"/>
</dbReference>
<dbReference type="InterPro" id="IPR001487">
    <property type="entry name" value="Bromodomain"/>
</dbReference>
<proteinExistence type="predicted"/>
<evidence type="ECO:0000259" key="4">
    <source>
        <dbReference type="PROSITE" id="PS50014"/>
    </source>
</evidence>
<evidence type="ECO:0000256" key="2">
    <source>
        <dbReference type="PROSITE-ProRule" id="PRU00035"/>
    </source>
</evidence>
<dbReference type="InterPro" id="IPR036427">
    <property type="entry name" value="Bromodomain-like_sf"/>
</dbReference>
<gene>
    <name evidence="6" type="primary">LOC118767207</name>
</gene>
<organism evidence="5 6">
    <name type="scientific">Octopus sinensis</name>
    <name type="common">East Asian common octopus</name>
    <dbReference type="NCBI Taxonomy" id="2607531"/>
    <lineage>
        <taxon>Eukaryota</taxon>
        <taxon>Metazoa</taxon>
        <taxon>Spiralia</taxon>
        <taxon>Lophotrochozoa</taxon>
        <taxon>Mollusca</taxon>
        <taxon>Cephalopoda</taxon>
        <taxon>Coleoidea</taxon>
        <taxon>Octopodiformes</taxon>
        <taxon>Octopoda</taxon>
        <taxon>Incirrata</taxon>
        <taxon>Octopodidae</taxon>
        <taxon>Octopus</taxon>
    </lineage>
</organism>
<evidence type="ECO:0000256" key="3">
    <source>
        <dbReference type="SAM" id="MobiDB-lite"/>
    </source>
</evidence>
<feature type="compositionally biased region" description="Polar residues" evidence="3">
    <location>
        <begin position="306"/>
        <end position="315"/>
    </location>
</feature>
<dbReference type="Gene3D" id="1.20.920.10">
    <property type="entry name" value="Bromodomain-like"/>
    <property type="match status" value="1"/>
</dbReference>
<dbReference type="PROSITE" id="PS50014">
    <property type="entry name" value="BROMODOMAIN_2"/>
    <property type="match status" value="1"/>
</dbReference>
<dbReference type="CDD" id="cd04369">
    <property type="entry name" value="Bromodomain"/>
    <property type="match status" value="1"/>
</dbReference>
<feature type="region of interest" description="Disordered" evidence="3">
    <location>
        <begin position="135"/>
        <end position="184"/>
    </location>
</feature>
<dbReference type="AlphaFoldDB" id="A0A7E6FID2"/>
<sequence length="330" mass="35815">MLTLPGKSSTAKDRVPVQNKVVSELCPIEPLTDGKSTVVNSVCSNSEGTVAERGDKLLSKVTPRATKDEKTLGKSILISVKTSAEVVVVSEPLTVLSTTSDRKGSNSSHVSSEDLLQGQGKSVEVLCKENLEEMVPAGSPSGTEVSSSSDSQGDGLFSTDTNPIRVSQRKRKPPATLDDNPSPPSLGGWVRIALGLLERVSRFRGVNREKGELNAASWFTRPVDPLEAPDYYTIVKNPMDFSTIRKRLESGYYTTMEDFHSDMSLVRDNCGLYNPLGSSVQRDCQEVFAFYTQEYEKIVGKLNKSRVPSATSSHPSAGKKLKIDKVPAKS</sequence>
<dbReference type="PANTHER" id="PTHR16500">
    <property type="entry name" value="BRCA2-INTERACTING TRANSCRIPTIONAL REPRESSOR EMSY"/>
    <property type="match status" value="1"/>
</dbReference>
<reference evidence="6" key="1">
    <citation type="submission" date="2025-08" db="UniProtKB">
        <authorList>
            <consortium name="RefSeq"/>
        </authorList>
    </citation>
    <scope>IDENTIFICATION</scope>
</reference>
<dbReference type="SMART" id="SM00297">
    <property type="entry name" value="BROMO"/>
    <property type="match status" value="1"/>
</dbReference>
<dbReference type="SUPFAM" id="SSF47370">
    <property type="entry name" value="Bromodomain"/>
    <property type="match status" value="1"/>
</dbReference>
<dbReference type="Proteomes" id="UP000515154">
    <property type="component" value="Linkage group LG19"/>
</dbReference>
<evidence type="ECO:0000313" key="5">
    <source>
        <dbReference type="Proteomes" id="UP000515154"/>
    </source>
</evidence>
<feature type="compositionally biased region" description="Basic and acidic residues" evidence="3">
    <location>
        <begin position="321"/>
        <end position="330"/>
    </location>
</feature>
<dbReference type="PRINTS" id="PR00503">
    <property type="entry name" value="BROMODOMAIN"/>
</dbReference>
<evidence type="ECO:0000256" key="1">
    <source>
        <dbReference type="ARBA" id="ARBA00023117"/>
    </source>
</evidence>
<protein>
    <submittedName>
        <fullName evidence="6">SWR1 complex bromodomain subunit bdf1-like</fullName>
    </submittedName>
</protein>
<feature type="domain" description="Bromo" evidence="4">
    <location>
        <begin position="211"/>
        <end position="281"/>
    </location>
</feature>
<feature type="region of interest" description="Disordered" evidence="3">
    <location>
        <begin position="305"/>
        <end position="330"/>
    </location>
</feature>
<dbReference type="KEGG" id="osn:118767207"/>
<name>A0A7E6FID2_9MOLL</name>
<accession>A0A7E6FID2</accession>